<name>A0A9W9WNR3_9EURO</name>
<keyword evidence="2" id="KW-1185">Reference proteome</keyword>
<dbReference type="AlphaFoldDB" id="A0A9W9WNR3"/>
<protein>
    <submittedName>
        <fullName evidence="1">Uncharacterized protein</fullName>
    </submittedName>
</protein>
<comment type="caution">
    <text evidence="1">The sequence shown here is derived from an EMBL/GenBank/DDBJ whole genome shotgun (WGS) entry which is preliminary data.</text>
</comment>
<gene>
    <name evidence="1" type="ORF">N7530_007819</name>
</gene>
<evidence type="ECO:0000313" key="1">
    <source>
        <dbReference type="EMBL" id="KAJ5470462.1"/>
    </source>
</evidence>
<evidence type="ECO:0000313" key="2">
    <source>
        <dbReference type="Proteomes" id="UP001147760"/>
    </source>
</evidence>
<sequence length="314" mass="35609">MGKDTQDIEWYRRWVKQVKEEFKQYNSGEATLTQLDATISQVPSTIKTVSCEGLVARDVEFGFGIRYGPYGKQAWMDPHQFITLPQVFFDDLAMTSEMIESRNPSGENGAQARTIVAKLLEAVYKELRLSGFAGPNDIRVLQKKAFTFYPMKYREGWKRHKVRCVGRTAFSFHFGDEEAQAINLVIETRPKGDFNGEGQILSCMAMVLADRKRRRQSDCTVFGCLTDSEEFSFFRLTHDGTWSKVVLWAHLYSSFQDAMNVAANFFASFLHHGLDTPLRYSVPTIASHESDSDVPCGAPKLRCQVYPSSSSALQ</sequence>
<proteinExistence type="predicted"/>
<dbReference type="Proteomes" id="UP001147760">
    <property type="component" value="Unassembled WGS sequence"/>
</dbReference>
<organism evidence="1 2">
    <name type="scientific">Penicillium desertorum</name>
    <dbReference type="NCBI Taxonomy" id="1303715"/>
    <lineage>
        <taxon>Eukaryota</taxon>
        <taxon>Fungi</taxon>
        <taxon>Dikarya</taxon>
        <taxon>Ascomycota</taxon>
        <taxon>Pezizomycotina</taxon>
        <taxon>Eurotiomycetes</taxon>
        <taxon>Eurotiomycetidae</taxon>
        <taxon>Eurotiales</taxon>
        <taxon>Aspergillaceae</taxon>
        <taxon>Penicillium</taxon>
    </lineage>
</organism>
<dbReference type="OrthoDB" id="4359351at2759"/>
<dbReference type="EMBL" id="JAPWDO010000005">
    <property type="protein sequence ID" value="KAJ5470462.1"/>
    <property type="molecule type" value="Genomic_DNA"/>
</dbReference>
<reference evidence="1" key="1">
    <citation type="submission" date="2022-12" db="EMBL/GenBank/DDBJ databases">
        <authorList>
            <person name="Petersen C."/>
        </authorList>
    </citation>
    <scope>NUCLEOTIDE SEQUENCE</scope>
    <source>
        <strain evidence="1">IBT 17660</strain>
    </source>
</reference>
<accession>A0A9W9WNR3</accession>
<reference evidence="1" key="2">
    <citation type="journal article" date="2023" name="IMA Fungus">
        <title>Comparative genomic study of the Penicillium genus elucidates a diverse pangenome and 15 lateral gene transfer events.</title>
        <authorList>
            <person name="Petersen C."/>
            <person name="Sorensen T."/>
            <person name="Nielsen M.R."/>
            <person name="Sondergaard T.E."/>
            <person name="Sorensen J.L."/>
            <person name="Fitzpatrick D.A."/>
            <person name="Frisvad J.C."/>
            <person name="Nielsen K.L."/>
        </authorList>
    </citation>
    <scope>NUCLEOTIDE SEQUENCE</scope>
    <source>
        <strain evidence="1">IBT 17660</strain>
    </source>
</reference>